<dbReference type="RefSeq" id="WP_163472415.1">
    <property type="nucleotide sequence ID" value="NZ_JAAGWZ010000001.1"/>
</dbReference>
<comment type="caution">
    <text evidence="1">The sequence shown here is derived from an EMBL/GenBank/DDBJ whole genome shotgun (WGS) entry which is preliminary data.</text>
</comment>
<dbReference type="Gene3D" id="3.30.530.20">
    <property type="match status" value="1"/>
</dbReference>
<reference evidence="1 2" key="1">
    <citation type="journal article" date="2014" name="Int. J. Syst. Evol. Microbiol.">
        <title>Description of Galbitalea soli gen. nov., sp. nov., and Frondihabitans sucicola sp. nov.</title>
        <authorList>
            <person name="Kim S.J."/>
            <person name="Lim J.M."/>
            <person name="Ahn J.H."/>
            <person name="Weon H.Y."/>
            <person name="Hamada M."/>
            <person name="Suzuki K."/>
            <person name="Ahn T.Y."/>
            <person name="Kwon S.W."/>
        </authorList>
    </citation>
    <scope>NUCLEOTIDE SEQUENCE [LARGE SCALE GENOMIC DNA]</scope>
    <source>
        <strain evidence="1 2">NBRC 108727</strain>
    </source>
</reference>
<dbReference type="Proteomes" id="UP000479756">
    <property type="component" value="Unassembled WGS sequence"/>
</dbReference>
<dbReference type="SUPFAM" id="SSF55961">
    <property type="entry name" value="Bet v1-like"/>
    <property type="match status" value="1"/>
</dbReference>
<dbReference type="InterPro" id="IPR023393">
    <property type="entry name" value="START-like_dom_sf"/>
</dbReference>
<gene>
    <name evidence="1" type="ORF">G3T37_05505</name>
</gene>
<name>A0A7C9PMK2_9MICO</name>
<dbReference type="EMBL" id="JAAGWZ010000001">
    <property type="protein sequence ID" value="NEM90808.1"/>
    <property type="molecule type" value="Genomic_DNA"/>
</dbReference>
<evidence type="ECO:0000313" key="2">
    <source>
        <dbReference type="Proteomes" id="UP000479756"/>
    </source>
</evidence>
<proteinExistence type="predicted"/>
<organism evidence="1 2">
    <name type="scientific">Galbitalea soli</name>
    <dbReference type="NCBI Taxonomy" id="1268042"/>
    <lineage>
        <taxon>Bacteria</taxon>
        <taxon>Bacillati</taxon>
        <taxon>Actinomycetota</taxon>
        <taxon>Actinomycetes</taxon>
        <taxon>Micrococcales</taxon>
        <taxon>Microbacteriaceae</taxon>
        <taxon>Galbitalea</taxon>
    </lineage>
</organism>
<sequence length="145" mass="15422">MAHAEHRTTVSKPIEEVFAFLADGLNNPRWRPEVREISHVSGTGVGAVYAQTMTGPGGRAIAGDYRVTEYRAPTRLAFEVIAGPARPTGVFTLVSTGPTTTDVTFAIDLTPTGLMRLMSRMIAAQVESEAANIARLPAALDGTPL</sequence>
<keyword evidence="2" id="KW-1185">Reference proteome</keyword>
<evidence type="ECO:0000313" key="1">
    <source>
        <dbReference type="EMBL" id="NEM90808.1"/>
    </source>
</evidence>
<accession>A0A7C9PMK2</accession>
<dbReference type="Pfam" id="PF10604">
    <property type="entry name" value="Polyketide_cyc2"/>
    <property type="match status" value="1"/>
</dbReference>
<evidence type="ECO:0008006" key="3">
    <source>
        <dbReference type="Google" id="ProtNLM"/>
    </source>
</evidence>
<dbReference type="InterPro" id="IPR019587">
    <property type="entry name" value="Polyketide_cyclase/dehydratase"/>
</dbReference>
<protein>
    <recommendedName>
        <fullName evidence="3">SRPBCC family protein</fullName>
    </recommendedName>
</protein>
<dbReference type="AlphaFoldDB" id="A0A7C9PMK2"/>